<name>A0A0D2HLV5_CLAB1</name>
<reference evidence="2" key="1">
    <citation type="submission" date="2015-01" db="EMBL/GenBank/DDBJ databases">
        <title>The Genome Sequence of Cladophialophora bantiana CBS 173.52.</title>
        <authorList>
            <consortium name="The Broad Institute Genomics Platform"/>
            <person name="Cuomo C."/>
            <person name="de Hoog S."/>
            <person name="Gorbushina A."/>
            <person name="Stielow B."/>
            <person name="Teixiera M."/>
            <person name="Abouelleil A."/>
            <person name="Chapman S.B."/>
            <person name="Priest M."/>
            <person name="Young S.K."/>
            <person name="Wortman J."/>
            <person name="Nusbaum C."/>
            <person name="Birren B."/>
        </authorList>
    </citation>
    <scope>NUCLEOTIDE SEQUENCE [LARGE SCALE GENOMIC DNA]</scope>
    <source>
        <strain evidence="2">CBS 173.52</strain>
    </source>
</reference>
<dbReference type="HOGENOM" id="CLU_004184_7_4_1"/>
<evidence type="ECO:0000259" key="1">
    <source>
        <dbReference type="Pfam" id="PF06985"/>
    </source>
</evidence>
<dbReference type="OrthoDB" id="2157530at2759"/>
<gene>
    <name evidence="2" type="ORF">Z519_07750</name>
</gene>
<dbReference type="RefSeq" id="XP_016618449.1">
    <property type="nucleotide sequence ID" value="XM_016765480.1"/>
</dbReference>
<dbReference type="InterPro" id="IPR010730">
    <property type="entry name" value="HET"/>
</dbReference>
<feature type="domain" description="Heterokaryon incompatibility" evidence="1">
    <location>
        <begin position="45"/>
        <end position="227"/>
    </location>
</feature>
<dbReference type="Pfam" id="PF26639">
    <property type="entry name" value="Het-6_barrel"/>
    <property type="match status" value="1"/>
</dbReference>
<dbReference type="GeneID" id="27700678"/>
<protein>
    <recommendedName>
        <fullName evidence="1">Heterokaryon incompatibility domain-containing protein</fullName>
    </recommendedName>
</protein>
<dbReference type="VEuPathDB" id="FungiDB:Z519_07750"/>
<dbReference type="Pfam" id="PF06985">
    <property type="entry name" value="HET"/>
    <property type="match status" value="1"/>
</dbReference>
<dbReference type="EMBL" id="KN846990">
    <property type="protein sequence ID" value="KIW91780.1"/>
    <property type="molecule type" value="Genomic_DNA"/>
</dbReference>
<evidence type="ECO:0000313" key="2">
    <source>
        <dbReference type="EMBL" id="KIW91780.1"/>
    </source>
</evidence>
<sequence length="671" mass="75343">MAGPDTTDRLLGENEIRLVNIQETHGVPTYSLTTLVSSMSDCRPYTALSYVCGTKKSRIHIDGQEQGIYENLYLALSALYVFALQHRYDWEREEAYFWMDQVSIDQNDAQQKAKQMLRMTDIYSRAKRVLIWLGPASENLKALLQSFARVIGPGARRAGILAIGPNLATSWPDFPNNPDLRPVRRQVERFFSSDHFRCAFANRLDMLRAFEELTWNEWFARTWTIQEHTVAKATVFALGDGTFVDGDDFMASILCCTLWFMSTARPLMQSRFLFLRLFRLLLFWYYEKPGLWDYLTGPGRLREWNSRASTMLGERRKRQRQQNEDHTETSLKACLVRTFIPESTEGSGCSWEIDRIWALFGMCTDRSILEAAGFPLDYNTPWREAYREVSRTLIRLGHTDLLGIERKEVAKDPESNRSSAETSLPSWTTDWSVPLRRPLCGLLEDGLFKAATHLQVALSAHTHVSSQTNILDINGYCLGPIQALGAVFTTSKAAGELDYVQADIYLREIEAFVEKTALIPSRLKAHAKACIPVHGLEYNYLAITCRADPAGVMRGFSEMKKCSAQGEGPVLVISQDLLSYKTFMERCLGKRPFITTQGHVGLCTGQAEVGDVLGAIAGAPGLIILRVAGEDTGHGLGAGAFEVMGEAFAYGLMDGEIAGIEDVEERHIVLC</sequence>
<accession>A0A0D2HLV5</accession>
<organism evidence="2">
    <name type="scientific">Cladophialophora bantiana (strain ATCC 10958 / CBS 173.52 / CDC B-1940 / NIH 8579)</name>
    <name type="common">Xylohypha bantiana</name>
    <dbReference type="NCBI Taxonomy" id="1442370"/>
    <lineage>
        <taxon>Eukaryota</taxon>
        <taxon>Fungi</taxon>
        <taxon>Dikarya</taxon>
        <taxon>Ascomycota</taxon>
        <taxon>Pezizomycotina</taxon>
        <taxon>Eurotiomycetes</taxon>
        <taxon>Chaetothyriomycetidae</taxon>
        <taxon>Chaetothyriales</taxon>
        <taxon>Herpotrichiellaceae</taxon>
        <taxon>Cladophialophora</taxon>
    </lineage>
</organism>
<dbReference type="PANTHER" id="PTHR24148:SF64">
    <property type="entry name" value="HETEROKARYON INCOMPATIBILITY DOMAIN-CONTAINING PROTEIN"/>
    <property type="match status" value="1"/>
</dbReference>
<dbReference type="AlphaFoldDB" id="A0A0D2HLV5"/>
<dbReference type="InterPro" id="IPR052895">
    <property type="entry name" value="HetReg/Transcr_Mod"/>
</dbReference>
<dbReference type="PANTHER" id="PTHR24148">
    <property type="entry name" value="ANKYRIN REPEAT DOMAIN-CONTAINING PROTEIN 39 HOMOLOG-RELATED"/>
    <property type="match status" value="1"/>
</dbReference>
<proteinExistence type="predicted"/>